<evidence type="ECO:0000256" key="2">
    <source>
        <dbReference type="ARBA" id="ARBA00022603"/>
    </source>
</evidence>
<dbReference type="GO" id="GO:0004402">
    <property type="term" value="F:histone acetyltransferase activity"/>
    <property type="evidence" value="ECO:0007669"/>
    <property type="project" value="Ensembl"/>
</dbReference>
<dbReference type="GO" id="GO:0045444">
    <property type="term" value="P:fat cell differentiation"/>
    <property type="evidence" value="ECO:0007669"/>
    <property type="project" value="Ensembl"/>
</dbReference>
<dbReference type="RefSeq" id="XP_056649967.1">
    <property type="nucleotide sequence ID" value="XM_056793989.1"/>
</dbReference>
<comment type="similarity">
    <text evidence="1 6">Belongs to the methyltransferase superfamily. METL family.</text>
</comment>
<protein>
    <recommendedName>
        <fullName evidence="6">tRNA N(3)-cytidine methyltransferase</fullName>
        <ecNumber evidence="6">2.1.1.-</ecNumber>
    </recommendedName>
</protein>
<dbReference type="GeneID" id="100024866"/>
<dbReference type="CDD" id="cd02440">
    <property type="entry name" value="AdoMet_MTases"/>
    <property type="match status" value="1"/>
</dbReference>
<reference evidence="8" key="2">
    <citation type="submission" date="2025-08" db="UniProtKB">
        <authorList>
            <consortium name="Ensembl"/>
        </authorList>
    </citation>
    <scope>IDENTIFICATION</scope>
</reference>
<dbReference type="GO" id="GO:0032259">
    <property type="term" value="P:methylation"/>
    <property type="evidence" value="ECO:0007669"/>
    <property type="project" value="UniProtKB-KW"/>
</dbReference>
<keyword evidence="4" id="KW-0949">S-adenosyl-L-methionine</keyword>
<dbReference type="SUPFAM" id="SSF53335">
    <property type="entry name" value="S-adenosyl-L-methionine-dependent methyltransferases"/>
    <property type="match status" value="1"/>
</dbReference>
<evidence type="ECO:0000259" key="7">
    <source>
        <dbReference type="Pfam" id="PF08242"/>
    </source>
</evidence>
<dbReference type="InterPro" id="IPR029063">
    <property type="entry name" value="SAM-dependent_MTases_sf"/>
</dbReference>
<dbReference type="GO" id="GO:0008174">
    <property type="term" value="F:mRNA methyltransferase activity"/>
    <property type="evidence" value="ECO:0007669"/>
    <property type="project" value="Ensembl"/>
</dbReference>
<dbReference type="Gene3D" id="3.40.50.150">
    <property type="entry name" value="Vaccinia Virus protein VP39"/>
    <property type="match status" value="1"/>
</dbReference>
<evidence type="ECO:0000256" key="4">
    <source>
        <dbReference type="ARBA" id="ARBA00022691"/>
    </source>
</evidence>
<dbReference type="KEGG" id="mdo:100024866"/>
<dbReference type="Pfam" id="PF08242">
    <property type="entry name" value="Methyltransf_12"/>
    <property type="match status" value="1"/>
</dbReference>
<name>A0A5F8G613_MONDO</name>
<dbReference type="InterPro" id="IPR026113">
    <property type="entry name" value="METTL2/6/8-like"/>
</dbReference>
<comment type="function">
    <text evidence="6">S-adenosyl-L-methionine-dependent methyltransferase.</text>
</comment>
<dbReference type="GO" id="GO:0008033">
    <property type="term" value="P:tRNA processing"/>
    <property type="evidence" value="ECO:0007669"/>
    <property type="project" value="UniProtKB-KW"/>
</dbReference>
<evidence type="ECO:0000313" key="9">
    <source>
        <dbReference type="Proteomes" id="UP000002280"/>
    </source>
</evidence>
<reference evidence="8 9" key="1">
    <citation type="journal article" date="2007" name="Nature">
        <title>Genome of the marsupial Monodelphis domestica reveals innovation in non-coding sequences.</title>
        <authorList>
            <person name="Mikkelsen T.S."/>
            <person name="Wakefield M.J."/>
            <person name="Aken B."/>
            <person name="Amemiya C.T."/>
            <person name="Chang J.L."/>
            <person name="Duke S."/>
            <person name="Garber M."/>
            <person name="Gentles A.J."/>
            <person name="Goodstadt L."/>
            <person name="Heger A."/>
            <person name="Jurka J."/>
            <person name="Kamal M."/>
            <person name="Mauceli E."/>
            <person name="Searle S.M."/>
            <person name="Sharpe T."/>
            <person name="Baker M.L."/>
            <person name="Batzer M.A."/>
            <person name="Benos P.V."/>
            <person name="Belov K."/>
            <person name="Clamp M."/>
            <person name="Cook A."/>
            <person name="Cuff J."/>
            <person name="Das R."/>
            <person name="Davidow L."/>
            <person name="Deakin J.E."/>
            <person name="Fazzari M.J."/>
            <person name="Glass J.L."/>
            <person name="Grabherr M."/>
            <person name="Greally J.M."/>
            <person name="Gu W."/>
            <person name="Hore T.A."/>
            <person name="Huttley G.A."/>
            <person name="Kleber M."/>
            <person name="Jirtle R.L."/>
            <person name="Koina E."/>
            <person name="Lee J.T."/>
            <person name="Mahony S."/>
            <person name="Marra M.A."/>
            <person name="Miller R.D."/>
            <person name="Nicholls R.D."/>
            <person name="Oda M."/>
            <person name="Papenfuss A.T."/>
            <person name="Parra Z.E."/>
            <person name="Pollock D.D."/>
            <person name="Ray D.A."/>
            <person name="Schein J.E."/>
            <person name="Speed T.P."/>
            <person name="Thompson K."/>
            <person name="VandeBerg J.L."/>
            <person name="Wade C.M."/>
            <person name="Walker J.A."/>
            <person name="Waters P.D."/>
            <person name="Webber C."/>
            <person name="Weidman J.R."/>
            <person name="Xie X."/>
            <person name="Zody M.C."/>
            <person name="Baldwin J."/>
            <person name="Abdouelleil A."/>
            <person name="Abdulkadir J."/>
            <person name="Abebe A."/>
            <person name="Abera B."/>
            <person name="Abreu J."/>
            <person name="Acer S.C."/>
            <person name="Aftuck L."/>
            <person name="Alexander A."/>
            <person name="An P."/>
            <person name="Anderson E."/>
            <person name="Anderson S."/>
            <person name="Arachi H."/>
            <person name="Azer M."/>
            <person name="Bachantsang P."/>
            <person name="Barry A."/>
            <person name="Bayul T."/>
            <person name="Berlin A."/>
            <person name="Bessette D."/>
            <person name="Bloom T."/>
            <person name="Bloom T."/>
            <person name="Boguslavskiy L."/>
            <person name="Bonnet C."/>
            <person name="Boukhgalter B."/>
            <person name="Bourzgui I."/>
            <person name="Brown A."/>
            <person name="Cahill P."/>
            <person name="Channer S."/>
            <person name="Cheshatsang Y."/>
            <person name="Chuda L."/>
            <person name="Citroen M."/>
            <person name="Collymore A."/>
            <person name="Cooke P."/>
            <person name="Costello M."/>
            <person name="D'Aco K."/>
            <person name="Daza R."/>
            <person name="De Haan G."/>
            <person name="DeGray S."/>
            <person name="DeMaso C."/>
            <person name="Dhargay N."/>
            <person name="Dooley K."/>
            <person name="Dooley E."/>
            <person name="Doricent M."/>
            <person name="Dorje P."/>
            <person name="Dorjee K."/>
            <person name="Dupes A."/>
            <person name="Elong R."/>
            <person name="Falk J."/>
            <person name="Farina A."/>
            <person name="Faro S."/>
            <person name="Ferguson D."/>
            <person name="Fisher S."/>
            <person name="Foley C.D."/>
            <person name="Franke A."/>
            <person name="Friedrich D."/>
            <person name="Gadbois L."/>
            <person name="Gearin G."/>
            <person name="Gearin C.R."/>
            <person name="Giannoukos G."/>
            <person name="Goode T."/>
            <person name="Graham J."/>
            <person name="Grandbois E."/>
            <person name="Grewal S."/>
            <person name="Gyaltsen K."/>
            <person name="Hafez N."/>
            <person name="Hagos B."/>
            <person name="Hall J."/>
            <person name="Henson C."/>
            <person name="Hollinger A."/>
            <person name="Honan T."/>
            <person name="Huard M.D."/>
            <person name="Hughes L."/>
            <person name="Hurhula B."/>
            <person name="Husby M.E."/>
            <person name="Kamat A."/>
            <person name="Kanga B."/>
            <person name="Kashin S."/>
            <person name="Khazanovich D."/>
            <person name="Kisner P."/>
            <person name="Lance K."/>
            <person name="Lara M."/>
            <person name="Lee W."/>
            <person name="Lennon N."/>
            <person name="Letendre F."/>
            <person name="LeVine R."/>
            <person name="Lipovsky A."/>
            <person name="Liu X."/>
            <person name="Liu J."/>
            <person name="Liu S."/>
            <person name="Lokyitsang T."/>
            <person name="Lokyitsang Y."/>
            <person name="Lubonja R."/>
            <person name="Lui A."/>
            <person name="MacDonald P."/>
            <person name="Magnisalis V."/>
            <person name="Maru K."/>
            <person name="Matthews C."/>
            <person name="McCusker W."/>
            <person name="McDonough S."/>
            <person name="Mehta T."/>
            <person name="Meldrim J."/>
            <person name="Meneus L."/>
            <person name="Mihai O."/>
            <person name="Mihalev A."/>
            <person name="Mihova T."/>
            <person name="Mittelman R."/>
            <person name="Mlenga V."/>
            <person name="Montmayeur A."/>
            <person name="Mulrain L."/>
            <person name="Navidi A."/>
            <person name="Naylor J."/>
            <person name="Negash T."/>
            <person name="Nguyen T."/>
            <person name="Nguyen N."/>
            <person name="Nicol R."/>
            <person name="Norbu C."/>
            <person name="Norbu N."/>
            <person name="Novod N."/>
            <person name="O'Neill B."/>
            <person name="Osman S."/>
            <person name="Markiewicz E."/>
            <person name="Oyono O.L."/>
            <person name="Patti C."/>
            <person name="Phunkhang P."/>
            <person name="Pierre F."/>
            <person name="Priest M."/>
            <person name="Raghuraman S."/>
            <person name="Rege F."/>
            <person name="Reyes R."/>
            <person name="Rise C."/>
            <person name="Rogov P."/>
            <person name="Ross K."/>
            <person name="Ryan E."/>
            <person name="Settipalli S."/>
            <person name="Shea T."/>
            <person name="Sherpa N."/>
            <person name="Shi L."/>
            <person name="Shih D."/>
            <person name="Sparrow T."/>
            <person name="Spaulding J."/>
            <person name="Stalker J."/>
            <person name="Stange-Thomann N."/>
            <person name="Stavropoulos S."/>
            <person name="Stone C."/>
            <person name="Strader C."/>
            <person name="Tesfaye S."/>
            <person name="Thomson T."/>
            <person name="Thoulutsang Y."/>
            <person name="Thoulutsang D."/>
            <person name="Topham K."/>
            <person name="Topping I."/>
            <person name="Tsamla T."/>
            <person name="Vassiliev H."/>
            <person name="Vo A."/>
            <person name="Wangchuk T."/>
            <person name="Wangdi T."/>
            <person name="Weiand M."/>
            <person name="Wilkinson J."/>
            <person name="Wilson A."/>
            <person name="Yadav S."/>
            <person name="Young G."/>
            <person name="Yu Q."/>
            <person name="Zembek L."/>
            <person name="Zhong D."/>
            <person name="Zimmer A."/>
            <person name="Zwirko Z."/>
            <person name="Jaffe D.B."/>
            <person name="Alvarez P."/>
            <person name="Brockman W."/>
            <person name="Butler J."/>
            <person name="Chin C."/>
            <person name="Gnerre S."/>
            <person name="MacCallum I."/>
            <person name="Graves J.A."/>
            <person name="Ponting C.P."/>
            <person name="Breen M."/>
            <person name="Samollow P.B."/>
            <person name="Lander E.S."/>
            <person name="Lindblad-Toh K."/>
        </authorList>
    </citation>
    <scope>NUCLEOTIDE SEQUENCE [LARGE SCALE GENOMIC DNA]</scope>
</reference>
<keyword evidence="2 6" id="KW-0489">Methyltransferase</keyword>
<dbReference type="GO" id="GO:0007519">
    <property type="term" value="P:skeletal muscle tissue development"/>
    <property type="evidence" value="ECO:0007669"/>
    <property type="project" value="Ensembl"/>
</dbReference>
<feature type="domain" description="Methyltransferase type 12" evidence="7">
    <location>
        <begin position="202"/>
        <end position="306"/>
    </location>
</feature>
<dbReference type="GO" id="GO:0005737">
    <property type="term" value="C:cytoplasm"/>
    <property type="evidence" value="ECO:0007669"/>
    <property type="project" value="Ensembl"/>
</dbReference>
<dbReference type="Ensembl" id="ENSMODT00000053416.1">
    <property type="protein sequence ID" value="ENSMODP00000042910.1"/>
    <property type="gene ID" value="ENSMODG00000008665.4"/>
</dbReference>
<organism evidence="8 9">
    <name type="scientific">Monodelphis domestica</name>
    <name type="common">Gray short-tailed opossum</name>
    <dbReference type="NCBI Taxonomy" id="13616"/>
    <lineage>
        <taxon>Eukaryota</taxon>
        <taxon>Metazoa</taxon>
        <taxon>Chordata</taxon>
        <taxon>Craniata</taxon>
        <taxon>Vertebrata</taxon>
        <taxon>Euteleostomi</taxon>
        <taxon>Mammalia</taxon>
        <taxon>Metatheria</taxon>
        <taxon>Didelphimorphia</taxon>
        <taxon>Didelphidae</taxon>
        <taxon>Monodelphis</taxon>
    </lineage>
</organism>
<evidence type="ECO:0000256" key="3">
    <source>
        <dbReference type="ARBA" id="ARBA00022679"/>
    </source>
</evidence>
<keyword evidence="3 6" id="KW-0808">Transferase</keyword>
<dbReference type="RefSeq" id="XP_001375988.3">
    <property type="nucleotide sequence ID" value="XM_001375951.5"/>
</dbReference>
<dbReference type="OrthoDB" id="417697at2759"/>
<dbReference type="Proteomes" id="UP000002280">
    <property type="component" value="Chromosome 4"/>
</dbReference>
<dbReference type="InParanoid" id="A0A5F8G613"/>
<keyword evidence="5" id="KW-0819">tRNA processing</keyword>
<accession>A0A5F8G613</accession>
<dbReference type="GO" id="GO:0005634">
    <property type="term" value="C:nucleus"/>
    <property type="evidence" value="ECO:0007669"/>
    <property type="project" value="Ensembl"/>
</dbReference>
<dbReference type="RefSeq" id="XP_007494420.1">
    <property type="nucleotide sequence ID" value="XM_007494358.3"/>
</dbReference>
<gene>
    <name evidence="8" type="primary">METTL8</name>
</gene>
<keyword evidence="9" id="KW-1185">Reference proteome</keyword>
<evidence type="ECO:0000256" key="5">
    <source>
        <dbReference type="ARBA" id="ARBA00022694"/>
    </source>
</evidence>
<reference evidence="8" key="3">
    <citation type="submission" date="2025-09" db="UniProtKB">
        <authorList>
            <consortium name="Ensembl"/>
        </authorList>
    </citation>
    <scope>IDENTIFICATION</scope>
</reference>
<dbReference type="PANTHER" id="PTHR22809:SF3">
    <property type="entry name" value="TRNA N(3)-METHYLCYTIDINE METHYLTRANSFERASE"/>
    <property type="match status" value="1"/>
</dbReference>
<dbReference type="PANTHER" id="PTHR22809">
    <property type="entry name" value="METHYLTRANSFERASE-RELATED"/>
    <property type="match status" value="1"/>
</dbReference>
<dbReference type="Bgee" id="ENSMODG00000008665">
    <property type="expression patterns" value="Expressed in kidney and 19 other cell types or tissues"/>
</dbReference>
<sequence length="409" mass="47410">MNAIQRLWASSLRKRRMWVRFQSNDRPAVPLGSRILADPAKVYEHNMWDHMEWSQEEEEAAREKTTENSSVRVQLEDQVKYENQASKYWNNFYEIHKNKFFKDRNWLLREFPEILPVGLQTKEEKEKMSWDCVKTDPTDSFLKTDCLAVPKRIESYKNDFGDNFTYSQSKIRSSDSQHPNKKKEEAAKTKLFPGSCATFRILEVGCGAGNSVFPILNALKNAPETFLYCCDFASEAVELVKSHSSYSPAQCSAFVHDVCDDGLSYPFPDGILDVILLVFVLSSIHPDRMQGVVNRLSKLLKPGGMLLFRDHGRYDFTQLRFKKGYCLSENFYVRGDGTRAYFFTKGEVHNMFHQAGLDEKQNLVDRRLQVNRKKKVKMYRVWVQGKFQKPLHSFHHNHSDNCIPGISAG</sequence>
<dbReference type="PIRSF" id="PIRSF037755">
    <property type="entry name" value="Mettl2_prd"/>
    <property type="match status" value="1"/>
</dbReference>
<dbReference type="InterPro" id="IPR013217">
    <property type="entry name" value="Methyltransf_12"/>
</dbReference>
<dbReference type="EC" id="2.1.1.-" evidence="6"/>
<evidence type="ECO:0000256" key="6">
    <source>
        <dbReference type="PIRNR" id="PIRNR037755"/>
    </source>
</evidence>
<dbReference type="GeneTree" id="ENSGT00940000159683"/>
<dbReference type="CTD" id="79828"/>
<dbReference type="OMA" id="PDRMQSV"/>
<dbReference type="STRING" id="13616.ENSMODP00000042910"/>
<evidence type="ECO:0000256" key="1">
    <source>
        <dbReference type="ARBA" id="ARBA00009725"/>
    </source>
</evidence>
<proteinExistence type="inferred from homology"/>
<evidence type="ECO:0000313" key="8">
    <source>
        <dbReference type="Ensembl" id="ENSMODP00000042910.1"/>
    </source>
</evidence>
<dbReference type="AlphaFoldDB" id="A0A5F8G613"/>